<organism evidence="1 2">
    <name type="scientific">Corchorus olitorius</name>
    <dbReference type="NCBI Taxonomy" id="93759"/>
    <lineage>
        <taxon>Eukaryota</taxon>
        <taxon>Viridiplantae</taxon>
        <taxon>Streptophyta</taxon>
        <taxon>Embryophyta</taxon>
        <taxon>Tracheophyta</taxon>
        <taxon>Spermatophyta</taxon>
        <taxon>Magnoliopsida</taxon>
        <taxon>eudicotyledons</taxon>
        <taxon>Gunneridae</taxon>
        <taxon>Pentapetalae</taxon>
        <taxon>rosids</taxon>
        <taxon>malvids</taxon>
        <taxon>Malvales</taxon>
        <taxon>Malvaceae</taxon>
        <taxon>Grewioideae</taxon>
        <taxon>Apeibeae</taxon>
        <taxon>Corchorus</taxon>
    </lineage>
</organism>
<gene>
    <name evidence="1" type="ORF">COLO4_20235</name>
</gene>
<protein>
    <submittedName>
        <fullName evidence="1">Uncharacterized protein</fullName>
    </submittedName>
</protein>
<evidence type="ECO:0000313" key="2">
    <source>
        <dbReference type="Proteomes" id="UP000187203"/>
    </source>
</evidence>
<comment type="caution">
    <text evidence="1">The sequence shown here is derived from an EMBL/GenBank/DDBJ whole genome shotgun (WGS) entry which is preliminary data.</text>
</comment>
<proteinExistence type="predicted"/>
<sequence length="45" mass="5439">MAHQPQKAKGVLIRHCWVMKWRKGKEKKRVDYFRAEEVWGLVVSK</sequence>
<accession>A0A1R3J113</accession>
<reference evidence="2" key="1">
    <citation type="submission" date="2013-09" db="EMBL/GenBank/DDBJ databases">
        <title>Corchorus olitorius genome sequencing.</title>
        <authorList>
            <person name="Alam M."/>
            <person name="Haque M.S."/>
            <person name="Islam M.S."/>
            <person name="Emdad E.M."/>
            <person name="Islam M.M."/>
            <person name="Ahmed B."/>
            <person name="Halim A."/>
            <person name="Hossen Q.M.M."/>
            <person name="Hossain M.Z."/>
            <person name="Ahmed R."/>
            <person name="Khan M.M."/>
            <person name="Islam R."/>
            <person name="Rashid M.M."/>
            <person name="Khan S.A."/>
            <person name="Rahman M.S."/>
            <person name="Alam M."/>
            <person name="Yahiya A.S."/>
            <person name="Khan M.S."/>
            <person name="Azam M.S."/>
            <person name="Haque T."/>
            <person name="Lashkar M.Z.H."/>
            <person name="Akhand A.I."/>
            <person name="Morshed G."/>
            <person name="Roy S."/>
            <person name="Uddin K.S."/>
            <person name="Rabeya T."/>
            <person name="Hossain A.S."/>
            <person name="Chowdhury A."/>
            <person name="Snigdha A.R."/>
            <person name="Mortoza M.S."/>
            <person name="Matin S.A."/>
            <person name="Hoque S.M.E."/>
            <person name="Islam M.K."/>
            <person name="Roy D.K."/>
            <person name="Haider R."/>
            <person name="Moosa M.M."/>
            <person name="Elias S.M."/>
            <person name="Hasan A.M."/>
            <person name="Jahan S."/>
            <person name="Shafiuddin M."/>
            <person name="Mahmood N."/>
            <person name="Shommy N.S."/>
        </authorList>
    </citation>
    <scope>NUCLEOTIDE SEQUENCE [LARGE SCALE GENOMIC DNA]</scope>
    <source>
        <strain evidence="2">cv. O-4</strain>
    </source>
</reference>
<dbReference type="EMBL" id="AWUE01017052">
    <property type="protein sequence ID" value="OMO88529.1"/>
    <property type="molecule type" value="Genomic_DNA"/>
</dbReference>
<dbReference type="AlphaFoldDB" id="A0A1R3J113"/>
<keyword evidence="2" id="KW-1185">Reference proteome</keyword>
<name>A0A1R3J113_9ROSI</name>
<dbReference type="Proteomes" id="UP000187203">
    <property type="component" value="Unassembled WGS sequence"/>
</dbReference>
<evidence type="ECO:0000313" key="1">
    <source>
        <dbReference type="EMBL" id="OMO88529.1"/>
    </source>
</evidence>